<evidence type="ECO:0000256" key="4">
    <source>
        <dbReference type="ARBA" id="ARBA00022679"/>
    </source>
</evidence>
<dbReference type="Pfam" id="PF21686">
    <property type="entry name" value="LigD_Prim-Pol"/>
    <property type="match status" value="1"/>
</dbReference>
<dbReference type="KEGG" id="ptaw:DW352_01820"/>
<dbReference type="OrthoDB" id="9802472at2"/>
<evidence type="ECO:0000313" key="24">
    <source>
        <dbReference type="Proteomes" id="UP000254889"/>
    </source>
</evidence>
<dbReference type="Pfam" id="PF01068">
    <property type="entry name" value="DNA_ligase_A_M"/>
    <property type="match status" value="1"/>
</dbReference>
<reference evidence="23 24" key="1">
    <citation type="submission" date="2018-07" db="EMBL/GenBank/DDBJ databases">
        <authorList>
            <person name="Quirk P.G."/>
            <person name="Krulwich T.A."/>
        </authorList>
    </citation>
    <scope>NUCLEOTIDE SEQUENCE [LARGE SCALE GENOMIC DNA]</scope>
    <source>
        <strain evidence="23 24">CC-BB4</strain>
    </source>
</reference>
<evidence type="ECO:0000256" key="18">
    <source>
        <dbReference type="ARBA" id="ARBA00023268"/>
    </source>
</evidence>
<keyword evidence="11" id="KW-0269">Exonuclease</keyword>
<keyword evidence="24" id="KW-1185">Reference proteome</keyword>
<keyword evidence="7" id="KW-0479">Metal-binding</keyword>
<evidence type="ECO:0000256" key="10">
    <source>
        <dbReference type="ARBA" id="ARBA00022801"/>
    </source>
</evidence>
<evidence type="ECO:0000256" key="20">
    <source>
        <dbReference type="ARBA" id="ARBA00034003"/>
    </source>
</evidence>
<dbReference type="InterPro" id="IPR014145">
    <property type="entry name" value="LigD_pol_dom"/>
</dbReference>
<keyword evidence="15" id="KW-0233">DNA recombination</keyword>
<gene>
    <name evidence="23" type="primary">ligD</name>
    <name evidence="23" type="ORF">DW352_01820</name>
</gene>
<keyword evidence="18" id="KW-0511">Multifunctional enzyme</keyword>
<dbReference type="GO" id="GO:0003910">
    <property type="term" value="F:DNA ligase (ATP) activity"/>
    <property type="evidence" value="ECO:0007669"/>
    <property type="project" value="UniProtKB-EC"/>
</dbReference>
<protein>
    <recommendedName>
        <fullName evidence="2">DNA ligase (ATP)</fullName>
        <ecNumber evidence="2">6.5.1.1</ecNumber>
    </recommendedName>
    <alternativeName>
        <fullName evidence="19">NHEJ DNA polymerase</fullName>
    </alternativeName>
</protein>
<name>A0A345ZR15_9HYPH</name>
<evidence type="ECO:0000256" key="15">
    <source>
        <dbReference type="ARBA" id="ARBA00023172"/>
    </source>
</evidence>
<dbReference type="Pfam" id="PF13298">
    <property type="entry name" value="LigD_N"/>
    <property type="match status" value="1"/>
</dbReference>
<dbReference type="EMBL" id="CP031417">
    <property type="protein sequence ID" value="AXK79362.1"/>
    <property type="molecule type" value="Genomic_DNA"/>
</dbReference>
<dbReference type="NCBIfam" id="TIGR02776">
    <property type="entry name" value="NHEJ_ligase_prk"/>
    <property type="match status" value="1"/>
</dbReference>
<evidence type="ECO:0000256" key="3">
    <source>
        <dbReference type="ARBA" id="ARBA00022598"/>
    </source>
</evidence>
<evidence type="ECO:0000256" key="19">
    <source>
        <dbReference type="ARBA" id="ARBA00029943"/>
    </source>
</evidence>
<dbReference type="PANTHER" id="PTHR42705">
    <property type="entry name" value="BIFUNCTIONAL NON-HOMOLOGOUS END JOINING PROTEIN LIGD"/>
    <property type="match status" value="1"/>
</dbReference>
<keyword evidence="14" id="KW-0238">DNA-binding</keyword>
<dbReference type="GO" id="GO:0046872">
    <property type="term" value="F:metal ion binding"/>
    <property type="evidence" value="ECO:0007669"/>
    <property type="project" value="UniProtKB-KW"/>
</dbReference>
<keyword evidence="16" id="KW-0234">DNA repair</keyword>
<dbReference type="NCBIfam" id="NF004628">
    <property type="entry name" value="PRK05972.1"/>
    <property type="match status" value="1"/>
</dbReference>
<keyword evidence="12" id="KW-0067">ATP-binding</keyword>
<evidence type="ECO:0000256" key="9">
    <source>
        <dbReference type="ARBA" id="ARBA00022763"/>
    </source>
</evidence>
<evidence type="ECO:0000256" key="14">
    <source>
        <dbReference type="ARBA" id="ARBA00023125"/>
    </source>
</evidence>
<sequence>MAARSTGELKTYNAKRRFGVTAEPKGKVVRKRGSAFVIQKHDATRLHYDLRLELDGVMKSWAVTRGPSLVPGEKRLAVQVEDHPIEYNKFEGTIPEGEYGGGTVMIWDRGTWLPEADPHRGLKKGHLAFTLDGEKLHGGWHLVRMHRRPNEKRDNWLLIKQHDDAERSARDKDILEEAPLSVVTGRSLDEIAEGAPRRGRKKKTTAKPAAKKPTVKTKKPKTKTAGKKKKKASSRAAVVKPLRKSVKIRDDEPEIEDAPVGVLPDFVEPCLATLADKAPDGDAWVHEIKFDGYRLQARLERGNVKLLTRRGLDWTKKFSLVAQAIAKLPAKTALIDGEVVVEGDYGVSSFSLLQQALSSGDEGRMAFYAFDLLHLDGTDLRPLPLTTRKAALGKLLARVPQRGPLRLSESIDEGGPVLLKRACGMGLEGIISKQAMSGYHSGRGHDWLKTKCSDRQEFVVAGFVPSTADARAIGALVLAFYDGGELHYAGRTGTGFSHEVARDLYRTLNARTTKSCPFGTVPTEERGRRRAIWVEPKMVVEVDFRGWTHGDRVRQASFQGVREDKKATEVVREKKASAARAATAVKRSATAKPRASVKKGRATTAQNDDIVGAVKLTHPDRVYWRDAGVTKRDLADYYVKVWEWMAPHLVGRAVALVRCPDGSDFGQCFFQKHVAAGLTPGLLHLVPEKGKKIISIDRLEGLISLVQAGVLEIHTRGSTIDHLDMADRLVFDLDPGPGTTFADVVAAARDVRERLEGIKLKTFVKTTGGKGLHVVLPIKPTPWDEAKTFTRTVAAAMEADEPERYVSTATKSKRDGRIFIDYLRNSREATAVAPYSTRAREGAPVSVPIDWSELGTLKGANTYTVKNIAQRLSRLRKDPWAGIGKVRQPLPKFK</sequence>
<evidence type="ECO:0000256" key="21">
    <source>
        <dbReference type="SAM" id="MobiDB-lite"/>
    </source>
</evidence>
<keyword evidence="17" id="KW-0464">Manganese</keyword>
<dbReference type="Gene3D" id="3.90.920.10">
    <property type="entry name" value="DNA primase, PRIM domain"/>
    <property type="match status" value="1"/>
</dbReference>
<dbReference type="SUPFAM" id="SSF50249">
    <property type="entry name" value="Nucleic acid-binding proteins"/>
    <property type="match status" value="1"/>
</dbReference>
<keyword evidence="5" id="KW-0548">Nucleotidyltransferase</keyword>
<dbReference type="NCBIfam" id="TIGR02778">
    <property type="entry name" value="ligD_pol"/>
    <property type="match status" value="1"/>
</dbReference>
<dbReference type="GO" id="GO:0003887">
    <property type="term" value="F:DNA-directed DNA polymerase activity"/>
    <property type="evidence" value="ECO:0007669"/>
    <property type="project" value="UniProtKB-KW"/>
</dbReference>
<dbReference type="Gene3D" id="3.30.1490.70">
    <property type="match status" value="1"/>
</dbReference>
<feature type="domain" description="ATP-dependent DNA ligase family profile" evidence="22">
    <location>
        <begin position="358"/>
        <end position="485"/>
    </location>
</feature>
<dbReference type="InterPro" id="IPR012309">
    <property type="entry name" value="DNA_ligase_ATP-dep_C"/>
</dbReference>
<evidence type="ECO:0000256" key="13">
    <source>
        <dbReference type="ARBA" id="ARBA00022932"/>
    </source>
</evidence>
<evidence type="ECO:0000259" key="22">
    <source>
        <dbReference type="PROSITE" id="PS50160"/>
    </source>
</evidence>
<dbReference type="Pfam" id="PF04679">
    <property type="entry name" value="DNA_ligase_A_C"/>
    <property type="match status" value="1"/>
</dbReference>
<dbReference type="GO" id="GO:0006310">
    <property type="term" value="P:DNA recombination"/>
    <property type="evidence" value="ECO:0007669"/>
    <property type="project" value="UniProtKB-KW"/>
</dbReference>
<dbReference type="NCBIfam" id="TIGR02779">
    <property type="entry name" value="NHEJ_ligase_lig"/>
    <property type="match status" value="1"/>
</dbReference>
<dbReference type="CDD" id="cd07971">
    <property type="entry name" value="OBF_DNA_ligase_LigD"/>
    <property type="match status" value="1"/>
</dbReference>
<dbReference type="RefSeq" id="WP_115687975.1">
    <property type="nucleotide sequence ID" value="NZ_CP031417.1"/>
</dbReference>
<evidence type="ECO:0000256" key="6">
    <source>
        <dbReference type="ARBA" id="ARBA00022722"/>
    </source>
</evidence>
<evidence type="ECO:0000256" key="16">
    <source>
        <dbReference type="ARBA" id="ARBA00023204"/>
    </source>
</evidence>
<evidence type="ECO:0000256" key="11">
    <source>
        <dbReference type="ARBA" id="ARBA00022839"/>
    </source>
</evidence>
<keyword evidence="10" id="KW-0378">Hydrolase</keyword>
<comment type="cofactor">
    <cofactor evidence="1">
        <name>Mn(2+)</name>
        <dbReference type="ChEBI" id="CHEBI:29035"/>
    </cofactor>
</comment>
<dbReference type="Gene3D" id="2.40.50.140">
    <property type="entry name" value="Nucleic acid-binding proteins"/>
    <property type="match status" value="1"/>
</dbReference>
<keyword evidence="13" id="KW-0239">DNA-directed DNA polymerase</keyword>
<dbReference type="Gene3D" id="3.30.470.30">
    <property type="entry name" value="DNA ligase/mRNA capping enzyme"/>
    <property type="match status" value="1"/>
</dbReference>
<dbReference type="InterPro" id="IPR014143">
    <property type="entry name" value="NHEJ_ligase_prk"/>
</dbReference>
<dbReference type="SUPFAM" id="SSF56091">
    <property type="entry name" value="DNA ligase/mRNA capping enzyme, catalytic domain"/>
    <property type="match status" value="1"/>
</dbReference>
<dbReference type="GO" id="GO:0003677">
    <property type="term" value="F:DNA binding"/>
    <property type="evidence" value="ECO:0007669"/>
    <property type="project" value="UniProtKB-KW"/>
</dbReference>
<dbReference type="InterPro" id="IPR012310">
    <property type="entry name" value="DNA_ligase_ATP-dep_cent"/>
</dbReference>
<evidence type="ECO:0000256" key="1">
    <source>
        <dbReference type="ARBA" id="ARBA00001936"/>
    </source>
</evidence>
<dbReference type="NCBIfam" id="TIGR02777">
    <property type="entry name" value="LigD_PE_dom"/>
    <property type="match status" value="1"/>
</dbReference>
<dbReference type="GO" id="GO:0004527">
    <property type="term" value="F:exonuclease activity"/>
    <property type="evidence" value="ECO:0007669"/>
    <property type="project" value="UniProtKB-KW"/>
</dbReference>
<dbReference type="InterPro" id="IPR033651">
    <property type="entry name" value="PaeLigD_Pol-like"/>
</dbReference>
<dbReference type="InterPro" id="IPR014144">
    <property type="entry name" value="LigD_PE_domain"/>
</dbReference>
<dbReference type="CDD" id="cd07906">
    <property type="entry name" value="Adenylation_DNA_ligase_LigD_LigC"/>
    <property type="match status" value="1"/>
</dbReference>
<dbReference type="Proteomes" id="UP000254889">
    <property type="component" value="Chromosome"/>
</dbReference>
<dbReference type="CDD" id="cd04862">
    <property type="entry name" value="PaeLigD_Pol_like"/>
    <property type="match status" value="1"/>
</dbReference>
<evidence type="ECO:0000256" key="17">
    <source>
        <dbReference type="ARBA" id="ARBA00023211"/>
    </source>
</evidence>
<evidence type="ECO:0000256" key="12">
    <source>
        <dbReference type="ARBA" id="ARBA00022840"/>
    </source>
</evidence>
<evidence type="ECO:0000313" key="23">
    <source>
        <dbReference type="EMBL" id="AXK79362.1"/>
    </source>
</evidence>
<keyword evidence="6" id="KW-0540">Nuclease</keyword>
<comment type="catalytic activity">
    <reaction evidence="20">
        <text>ATP + (deoxyribonucleotide)n-3'-hydroxyl + 5'-phospho-(deoxyribonucleotide)m = (deoxyribonucleotide)n+m + AMP + diphosphate.</text>
        <dbReference type="EC" id="6.5.1.1"/>
    </reaction>
</comment>
<proteinExistence type="predicted"/>
<dbReference type="EC" id="6.5.1.1" evidence="2"/>
<keyword evidence="4" id="KW-0808">Transferase</keyword>
<dbReference type="InterPro" id="IPR014146">
    <property type="entry name" value="LigD_ligase_dom"/>
</dbReference>
<dbReference type="PROSITE" id="PS50160">
    <property type="entry name" value="DNA_LIGASE_A3"/>
    <property type="match status" value="1"/>
</dbReference>
<evidence type="ECO:0000256" key="5">
    <source>
        <dbReference type="ARBA" id="ARBA00022695"/>
    </source>
</evidence>
<keyword evidence="3 23" id="KW-0436">Ligase</keyword>
<feature type="compositionally biased region" description="Basic residues" evidence="21">
    <location>
        <begin position="197"/>
        <end position="233"/>
    </location>
</feature>
<keyword evidence="8" id="KW-0547">Nucleotide-binding</keyword>
<keyword evidence="9" id="KW-0227">DNA damage</keyword>
<evidence type="ECO:0000256" key="7">
    <source>
        <dbReference type="ARBA" id="ARBA00022723"/>
    </source>
</evidence>
<evidence type="ECO:0000256" key="2">
    <source>
        <dbReference type="ARBA" id="ARBA00012727"/>
    </source>
</evidence>
<dbReference type="GO" id="GO:0005524">
    <property type="term" value="F:ATP binding"/>
    <property type="evidence" value="ECO:0007669"/>
    <property type="project" value="UniProtKB-KW"/>
</dbReference>
<dbReference type="PANTHER" id="PTHR42705:SF2">
    <property type="entry name" value="BIFUNCTIONAL NON-HOMOLOGOUS END JOINING PROTEIN LIGD"/>
    <property type="match status" value="1"/>
</dbReference>
<accession>A0A345ZR15</accession>
<organism evidence="23 24">
    <name type="scientific">Pseudolabrys taiwanensis</name>
    <dbReference type="NCBI Taxonomy" id="331696"/>
    <lineage>
        <taxon>Bacteria</taxon>
        <taxon>Pseudomonadati</taxon>
        <taxon>Pseudomonadota</taxon>
        <taxon>Alphaproteobacteria</taxon>
        <taxon>Hyphomicrobiales</taxon>
        <taxon>Xanthobacteraceae</taxon>
        <taxon>Pseudolabrys</taxon>
    </lineage>
</organism>
<dbReference type="GO" id="GO:0006281">
    <property type="term" value="P:DNA repair"/>
    <property type="evidence" value="ECO:0007669"/>
    <property type="project" value="UniProtKB-KW"/>
</dbReference>
<evidence type="ECO:0000256" key="8">
    <source>
        <dbReference type="ARBA" id="ARBA00022741"/>
    </source>
</evidence>
<dbReference type="InterPro" id="IPR052171">
    <property type="entry name" value="NHEJ_LigD"/>
</dbReference>
<dbReference type="AlphaFoldDB" id="A0A345ZR15"/>
<dbReference type="InterPro" id="IPR012340">
    <property type="entry name" value="NA-bd_OB-fold"/>
</dbReference>
<feature type="region of interest" description="Disordered" evidence="21">
    <location>
        <begin position="189"/>
        <end position="236"/>
    </location>
</feature>